<proteinExistence type="inferred from homology"/>
<keyword evidence="4 11" id="KW-0150">Chloroplast</keyword>
<keyword evidence="6 11" id="KW-0378">Hydrolase</keyword>
<gene>
    <name evidence="15" type="ORF">CXB51_020519</name>
</gene>
<feature type="compositionally biased region" description="Low complexity" evidence="12">
    <location>
        <begin position="622"/>
        <end position="636"/>
    </location>
</feature>
<evidence type="ECO:0000256" key="11">
    <source>
        <dbReference type="RuleBase" id="RU363096"/>
    </source>
</evidence>
<keyword evidence="8" id="KW-0809">Transit peptide</keyword>
<dbReference type="Pfam" id="PF01643">
    <property type="entry name" value="Acyl-ACP_TE"/>
    <property type="match status" value="2"/>
</dbReference>
<reference evidence="15 16" key="1">
    <citation type="journal article" date="2021" name="bioRxiv">
        <title>The Gossypium anomalum genome as a resource for cotton improvement and evolutionary analysis of hybrid incompatibility.</title>
        <authorList>
            <person name="Grover C.E."/>
            <person name="Yuan D."/>
            <person name="Arick M.A."/>
            <person name="Miller E.R."/>
            <person name="Hu G."/>
            <person name="Peterson D.G."/>
            <person name="Wendel J.F."/>
            <person name="Udall J.A."/>
        </authorList>
    </citation>
    <scope>NUCLEOTIDE SEQUENCE [LARGE SCALE GENOMIC DNA]</scope>
    <source>
        <strain evidence="15">JFW-Udall</strain>
        <tissue evidence="15">Leaf</tissue>
    </source>
</reference>
<feature type="domain" description="Acyl-ACP thioesterase N-terminal hotdog" evidence="13">
    <location>
        <begin position="471"/>
        <end position="518"/>
    </location>
</feature>
<keyword evidence="7 11" id="KW-0276">Fatty acid metabolism</keyword>
<evidence type="ECO:0000256" key="7">
    <source>
        <dbReference type="ARBA" id="ARBA00022832"/>
    </source>
</evidence>
<dbReference type="InterPro" id="IPR049427">
    <property type="entry name" value="Acyl-ACP_TE_C"/>
</dbReference>
<dbReference type="EC" id="3.1.2.-" evidence="11"/>
<dbReference type="InterPro" id="IPR045023">
    <property type="entry name" value="FATA/B"/>
</dbReference>
<evidence type="ECO:0000256" key="3">
    <source>
        <dbReference type="ARBA" id="ARBA00022516"/>
    </source>
</evidence>
<evidence type="ECO:0000256" key="6">
    <source>
        <dbReference type="ARBA" id="ARBA00022801"/>
    </source>
</evidence>
<evidence type="ECO:0000256" key="10">
    <source>
        <dbReference type="ARBA" id="ARBA00023160"/>
    </source>
</evidence>
<dbReference type="PANTHER" id="PTHR31727:SF6">
    <property type="entry name" value="OLEOYL-ACYL CARRIER PROTEIN THIOESTERASE 1, CHLOROPLASTIC"/>
    <property type="match status" value="1"/>
</dbReference>
<dbReference type="GO" id="GO:0000036">
    <property type="term" value="F:acyl carrier activity"/>
    <property type="evidence" value="ECO:0007669"/>
    <property type="project" value="TreeGrafter"/>
</dbReference>
<keyword evidence="10 11" id="KW-0275">Fatty acid biosynthesis</keyword>
<comment type="subcellular location">
    <subcellularLocation>
        <location evidence="1 11">Plastid</location>
        <location evidence="1 11">Chloroplast</location>
    </subcellularLocation>
</comment>
<dbReference type="GO" id="GO:0016297">
    <property type="term" value="F:fatty acyl-[ACP] hydrolase activity"/>
    <property type="evidence" value="ECO:0007669"/>
    <property type="project" value="InterPro"/>
</dbReference>
<feature type="region of interest" description="Disordered" evidence="12">
    <location>
        <begin position="618"/>
        <end position="638"/>
    </location>
</feature>
<evidence type="ECO:0000313" key="16">
    <source>
        <dbReference type="Proteomes" id="UP000701853"/>
    </source>
</evidence>
<feature type="domain" description="Acyl-ACP thioesterase N-terminal hotdog" evidence="13">
    <location>
        <begin position="84"/>
        <end position="220"/>
    </location>
</feature>
<dbReference type="CDD" id="cd00586">
    <property type="entry name" value="4HBT"/>
    <property type="match status" value="1"/>
</dbReference>
<comment type="caution">
    <text evidence="15">The sequence shown here is derived from an EMBL/GenBank/DDBJ whole genome shotgun (WGS) entry which is preliminary data.</text>
</comment>
<comment type="similarity">
    <text evidence="2 11">Belongs to the acyl-ACP thioesterase family.</text>
</comment>
<accession>A0A8J5YJF5</accession>
<dbReference type="Pfam" id="PF20791">
    <property type="entry name" value="Acyl-ACP_TE_C"/>
    <property type="match status" value="2"/>
</dbReference>
<evidence type="ECO:0000256" key="12">
    <source>
        <dbReference type="SAM" id="MobiDB-lite"/>
    </source>
</evidence>
<evidence type="ECO:0000313" key="15">
    <source>
        <dbReference type="EMBL" id="KAG8486914.1"/>
    </source>
</evidence>
<name>A0A8J5YJF5_9ROSI</name>
<dbReference type="SUPFAM" id="SSF54637">
    <property type="entry name" value="Thioesterase/thiol ester dehydrase-isomerase"/>
    <property type="match status" value="4"/>
</dbReference>
<dbReference type="Proteomes" id="UP000701853">
    <property type="component" value="Chromosome 8"/>
</dbReference>
<comment type="function">
    <text evidence="11">Plays an essential role in chain termination during de novo fatty acid synthesis.</text>
</comment>
<keyword evidence="9 11" id="KW-0443">Lipid metabolism</keyword>
<dbReference type="GO" id="GO:0009507">
    <property type="term" value="C:chloroplast"/>
    <property type="evidence" value="ECO:0007669"/>
    <property type="project" value="UniProtKB-SubCell"/>
</dbReference>
<evidence type="ECO:0000256" key="1">
    <source>
        <dbReference type="ARBA" id="ARBA00004229"/>
    </source>
</evidence>
<keyword evidence="5 11" id="KW-0934">Plastid</keyword>
<dbReference type="InterPro" id="IPR029069">
    <property type="entry name" value="HotDog_dom_sf"/>
</dbReference>
<dbReference type="AlphaFoldDB" id="A0A8J5YJF5"/>
<dbReference type="InterPro" id="IPR002864">
    <property type="entry name" value="Acyl-ACP_thioesterase_NHD"/>
</dbReference>
<sequence>MLKFSYCNATDLNQALVQCRFAGSFGPLSSRRRNPRAVVSCSRSNLTPIQAVLSCQQQVGSDPVESELGSLADRLRLGGLTEDGLSYKEKFIIRCYEVGINKTATIETIANLLQEVGGNHAQSVGFSRDGFATSPTMRKLHLIWVTARMHIEVYKYPAWSDVIEIETWCQNEGRIGTRRDWILKDVATGEVIGRATSKWVMMNEDTRRLQKVSDDVKEEYLVFCPREPRLAFPEENNKSLKKISKLEDPVQYSRLGLMPRRADLDMNQHVNNVTYIGWVLESMPEEIIDTHELQTITLDYRRECQRDDVVDSLTGPELAEGSEIHGTNGSATAITREDDLDCHQFLHLLRLSRNKPRPYRMEKKTYLMRLLSLRALAQCRFVGLLGPLASRRQSPRAVVSCSPSSSEFSLTPVQAVMSCQQQVGSSLVNRLRLGGLTEDGFSYKEKFIIRGFEVGINKIATIETIANLLQGRIGTRRDWILNEVATGEVIGRATSKWVMMNQDTRRMQKVGDDVKEEYLVFCPREPRLAFPEKNNKSLKRIAKLEDPVRYSKLGLKPRRADLDMNQHVNNVTYIGWVLESIPKEIIDTHELQAITLFYRRECQQYDVVDSLTGLELTEGSKTVSGGTNGSATATATTREDDHDCHRFLHLLRLSSDGREINRGRTEWRKKPTR</sequence>
<evidence type="ECO:0000259" key="13">
    <source>
        <dbReference type="Pfam" id="PF01643"/>
    </source>
</evidence>
<protein>
    <recommendedName>
        <fullName evidence="11">Acyl-[acyl-carrier-protein] hydrolase</fullName>
        <ecNumber evidence="11">3.1.2.-</ecNumber>
    </recommendedName>
</protein>
<dbReference type="FunFam" id="3.10.129.10:FF:000014">
    <property type="entry name" value="Acyl-[acyl-carrier-protein] hydrolase"/>
    <property type="match status" value="1"/>
</dbReference>
<evidence type="ECO:0000256" key="9">
    <source>
        <dbReference type="ARBA" id="ARBA00023098"/>
    </source>
</evidence>
<feature type="domain" description="Acyl-ACP thioesterase-like C-terminal" evidence="14">
    <location>
        <begin position="550"/>
        <end position="669"/>
    </location>
</feature>
<evidence type="ECO:0000256" key="2">
    <source>
        <dbReference type="ARBA" id="ARBA00006500"/>
    </source>
</evidence>
<feature type="domain" description="Acyl-ACP thioesterase-like C-terminal" evidence="14">
    <location>
        <begin position="250"/>
        <end position="320"/>
    </location>
</feature>
<keyword evidence="3 11" id="KW-0444">Lipid biosynthesis</keyword>
<evidence type="ECO:0000259" key="14">
    <source>
        <dbReference type="Pfam" id="PF20791"/>
    </source>
</evidence>
<dbReference type="PANTHER" id="PTHR31727">
    <property type="entry name" value="OLEOYL-ACYL CARRIER PROTEIN THIOESTERASE 1, CHLOROPLASTIC"/>
    <property type="match status" value="1"/>
</dbReference>
<organism evidence="15 16">
    <name type="scientific">Gossypium anomalum</name>
    <dbReference type="NCBI Taxonomy" id="47600"/>
    <lineage>
        <taxon>Eukaryota</taxon>
        <taxon>Viridiplantae</taxon>
        <taxon>Streptophyta</taxon>
        <taxon>Embryophyta</taxon>
        <taxon>Tracheophyta</taxon>
        <taxon>Spermatophyta</taxon>
        <taxon>Magnoliopsida</taxon>
        <taxon>eudicotyledons</taxon>
        <taxon>Gunneridae</taxon>
        <taxon>Pentapetalae</taxon>
        <taxon>rosids</taxon>
        <taxon>malvids</taxon>
        <taxon>Malvales</taxon>
        <taxon>Malvaceae</taxon>
        <taxon>Malvoideae</taxon>
        <taxon>Gossypium</taxon>
    </lineage>
</organism>
<evidence type="ECO:0000256" key="5">
    <source>
        <dbReference type="ARBA" id="ARBA00022640"/>
    </source>
</evidence>
<evidence type="ECO:0000256" key="8">
    <source>
        <dbReference type="ARBA" id="ARBA00022946"/>
    </source>
</evidence>
<evidence type="ECO:0000256" key="4">
    <source>
        <dbReference type="ARBA" id="ARBA00022528"/>
    </source>
</evidence>
<dbReference type="OrthoDB" id="618395at2759"/>
<keyword evidence="16" id="KW-1185">Reference proteome</keyword>
<dbReference type="EMBL" id="JAHUZN010000008">
    <property type="protein sequence ID" value="KAG8486914.1"/>
    <property type="molecule type" value="Genomic_DNA"/>
</dbReference>
<dbReference type="Gene3D" id="3.10.129.10">
    <property type="entry name" value="Hotdog Thioesterase"/>
    <property type="match status" value="2"/>
</dbReference>